<dbReference type="SUPFAM" id="SSF51338">
    <property type="entry name" value="Composite domain of metallo-dependent hydrolases"/>
    <property type="match status" value="1"/>
</dbReference>
<feature type="domain" description="Amidohydrolase-related" evidence="1">
    <location>
        <begin position="1"/>
        <end position="351"/>
    </location>
</feature>
<dbReference type="Pfam" id="PF01979">
    <property type="entry name" value="Amidohydro_1"/>
    <property type="match status" value="1"/>
</dbReference>
<name>A0A381R833_9ZZZZ</name>
<reference evidence="2" key="1">
    <citation type="submission" date="2018-05" db="EMBL/GenBank/DDBJ databases">
        <authorList>
            <person name="Lanie J.A."/>
            <person name="Ng W.-L."/>
            <person name="Kazmierczak K.M."/>
            <person name="Andrzejewski T.M."/>
            <person name="Davidsen T.M."/>
            <person name="Wayne K.J."/>
            <person name="Tettelin H."/>
            <person name="Glass J.I."/>
            <person name="Rusch D."/>
            <person name="Podicherti R."/>
            <person name="Tsui H.-C.T."/>
            <person name="Winkler M.E."/>
        </authorList>
    </citation>
    <scope>NUCLEOTIDE SEQUENCE</scope>
</reference>
<proteinExistence type="predicted"/>
<dbReference type="PANTHER" id="PTHR43794:SF5">
    <property type="entry name" value="CHLOROHYDROLASE FAMILY PROTEIN"/>
    <property type="match status" value="1"/>
</dbReference>
<gene>
    <name evidence="2" type="ORF">METZ01_LOCUS40735</name>
</gene>
<accession>A0A381R833</accession>
<dbReference type="PANTHER" id="PTHR43794">
    <property type="entry name" value="AMINOHYDROLASE SSNA-RELATED"/>
    <property type="match status" value="1"/>
</dbReference>
<evidence type="ECO:0000313" key="2">
    <source>
        <dbReference type="EMBL" id="SUZ87881.1"/>
    </source>
</evidence>
<dbReference type="InterPro" id="IPR032466">
    <property type="entry name" value="Metal_Hydrolase"/>
</dbReference>
<sequence length="389" mass="42153">MINAHGHFSEALITGIAEQYTLWEWIQELVGRVGPVLDFDMAYVGTLLSGIQMLQSGVTLVNDMFVYDPIKTKSATPGVVKALEEIRLRGIVSFGAGDMRSGVSVQRLLKEHESLAEASENSKLCNFSVGVATLRVQSPKLFKETINFSKRGNFGVHIHLQEVREEVTAVRNDLGLTPIQFCSQEGLFDNPTIAAHCVWIDSEDTRILADQSVSVAHNPIANMILASGVCPVPELRGMGVNVGIGIDGAGSNDSQDMLESIKMTPLLQRVKRLQATALSARDAFKMATIEGAKALGVNKELGSLEVGKKADFVVLNGNSPVLANIHDPFQAIVYCAGKREVREVWVEGEIVLKDGDVLNVSLGEVVERSRELALKLVESAGLSKLSSLF</sequence>
<evidence type="ECO:0000259" key="1">
    <source>
        <dbReference type="Pfam" id="PF01979"/>
    </source>
</evidence>
<dbReference type="SUPFAM" id="SSF51556">
    <property type="entry name" value="Metallo-dependent hydrolases"/>
    <property type="match status" value="1"/>
</dbReference>
<dbReference type="AlphaFoldDB" id="A0A381R833"/>
<dbReference type="InterPro" id="IPR050287">
    <property type="entry name" value="MTA/SAH_deaminase"/>
</dbReference>
<dbReference type="EMBL" id="UINC01001744">
    <property type="protein sequence ID" value="SUZ87881.1"/>
    <property type="molecule type" value="Genomic_DNA"/>
</dbReference>
<dbReference type="Gene3D" id="3.20.20.140">
    <property type="entry name" value="Metal-dependent hydrolases"/>
    <property type="match status" value="1"/>
</dbReference>
<dbReference type="InterPro" id="IPR011059">
    <property type="entry name" value="Metal-dep_hydrolase_composite"/>
</dbReference>
<dbReference type="InterPro" id="IPR006680">
    <property type="entry name" value="Amidohydro-rel"/>
</dbReference>
<organism evidence="2">
    <name type="scientific">marine metagenome</name>
    <dbReference type="NCBI Taxonomy" id="408172"/>
    <lineage>
        <taxon>unclassified sequences</taxon>
        <taxon>metagenomes</taxon>
        <taxon>ecological metagenomes</taxon>
    </lineage>
</organism>
<protein>
    <recommendedName>
        <fullName evidence="1">Amidohydrolase-related domain-containing protein</fullName>
    </recommendedName>
</protein>
<dbReference type="GO" id="GO:0016810">
    <property type="term" value="F:hydrolase activity, acting on carbon-nitrogen (but not peptide) bonds"/>
    <property type="evidence" value="ECO:0007669"/>
    <property type="project" value="InterPro"/>
</dbReference>
<dbReference type="Gene3D" id="2.30.40.10">
    <property type="entry name" value="Urease, subunit C, domain 1"/>
    <property type="match status" value="1"/>
</dbReference>